<comment type="similarity">
    <text evidence="1">Belongs to the pellino family.</text>
</comment>
<evidence type="ECO:0000259" key="3">
    <source>
        <dbReference type="Pfam" id="PF04710"/>
    </source>
</evidence>
<gene>
    <name evidence="5" type="ORF">AFUS01_LOCUS32710</name>
</gene>
<dbReference type="OrthoDB" id="8801906at2759"/>
<sequence length="443" mass="49805">MYRQGWWESNEETDKGLRRVCIYRYNGYLPQGDKGRRRSKFVLHRREKPNGIKRSKHYVVDTPHTSKAVLDANVHSISYTLSRNQAVIVEYVPDEETDMFQIGRSSEMPIDFVVMDTVAGEKTGGVDKSMQSTISRFACRILVDRKPPYQARVFAAGFDSSRNIFLGEKASKWEENGVIDGLTTNGVLLLHVKGSFVGGDAKALPWREVSVNGGMYTMRESRSAPQKGKKMENESNVLGDGSMIDLCGVTLLWRTAEGLEKSPMRRDIEQMVDIVNAGRPQCPVGLNTLVVGRKTNSIERQPYVYLKCGHVQGFHEWGLKKGAESKERTCPICLTIGPFVALSMSLEAAAYSDFGPLSHAFFPCGHMVSEKTAMYWANMPIPHGTKGLQAECPYCATPLEVYTCVHLYYENVKKFITSEQEFKMTNVHHLPNRFSFCSIIPGK</sequence>
<organism evidence="5 6">
    <name type="scientific">Allacma fusca</name>
    <dbReference type="NCBI Taxonomy" id="39272"/>
    <lineage>
        <taxon>Eukaryota</taxon>
        <taxon>Metazoa</taxon>
        <taxon>Ecdysozoa</taxon>
        <taxon>Arthropoda</taxon>
        <taxon>Hexapoda</taxon>
        <taxon>Collembola</taxon>
        <taxon>Symphypleona</taxon>
        <taxon>Sminthuridae</taxon>
        <taxon>Allacma</taxon>
    </lineage>
</organism>
<dbReference type="CDD" id="cd16448">
    <property type="entry name" value="RING-H2"/>
    <property type="match status" value="1"/>
</dbReference>
<proteinExistence type="inferred from homology"/>
<accession>A0A8J2PU12</accession>
<dbReference type="PANTHER" id="PTHR12098:SF2">
    <property type="entry name" value="PROTEIN PELLINO"/>
    <property type="match status" value="1"/>
</dbReference>
<keyword evidence="6" id="KW-1185">Reference proteome</keyword>
<evidence type="ECO:0000259" key="4">
    <source>
        <dbReference type="Pfam" id="PF20723"/>
    </source>
</evidence>
<dbReference type="PIRSF" id="PIRSF038886">
    <property type="entry name" value="Pellino"/>
    <property type="match status" value="1"/>
</dbReference>
<evidence type="ECO:0000313" key="6">
    <source>
        <dbReference type="Proteomes" id="UP000708208"/>
    </source>
</evidence>
<dbReference type="AlphaFoldDB" id="A0A8J2PU12"/>
<reference evidence="5" key="1">
    <citation type="submission" date="2021-06" db="EMBL/GenBank/DDBJ databases">
        <authorList>
            <person name="Hodson N. C."/>
            <person name="Mongue J. A."/>
            <person name="Jaron S. K."/>
        </authorList>
    </citation>
    <scope>NUCLEOTIDE SEQUENCE</scope>
</reference>
<evidence type="ECO:0000256" key="2">
    <source>
        <dbReference type="ARBA" id="ARBA00022553"/>
    </source>
</evidence>
<keyword evidence="2" id="KW-0597">Phosphoprotein</keyword>
<dbReference type="PANTHER" id="PTHR12098">
    <property type="entry name" value="E3 UBIQUITIN-PROTEIN LIGASE PELLINO-RELATED"/>
    <property type="match status" value="1"/>
</dbReference>
<name>A0A8J2PU12_9HEXA</name>
<evidence type="ECO:0000256" key="1">
    <source>
        <dbReference type="ARBA" id="ARBA00005639"/>
    </source>
</evidence>
<dbReference type="GO" id="GO:0061630">
    <property type="term" value="F:ubiquitin protein ligase activity"/>
    <property type="evidence" value="ECO:0007669"/>
    <property type="project" value="InterPro"/>
</dbReference>
<dbReference type="Pfam" id="PF20723">
    <property type="entry name" value="Pellino_RING"/>
    <property type="match status" value="1"/>
</dbReference>
<dbReference type="Proteomes" id="UP000708208">
    <property type="component" value="Unassembled WGS sequence"/>
</dbReference>
<comment type="caution">
    <text evidence="5">The sequence shown here is derived from an EMBL/GenBank/DDBJ whole genome shotgun (WGS) entry which is preliminary data.</text>
</comment>
<evidence type="ECO:0008006" key="7">
    <source>
        <dbReference type="Google" id="ProtNLM"/>
    </source>
</evidence>
<evidence type="ECO:0000313" key="5">
    <source>
        <dbReference type="EMBL" id="CAG7822435.1"/>
    </source>
</evidence>
<feature type="domain" description="Pellino RING" evidence="4">
    <location>
        <begin position="275"/>
        <end position="407"/>
    </location>
</feature>
<protein>
    <recommendedName>
        <fullName evidence="7">Protein pellino</fullName>
    </recommendedName>
</protein>
<dbReference type="InterPro" id="IPR048334">
    <property type="entry name" value="Pellino_FHA"/>
</dbReference>
<dbReference type="GO" id="GO:0000209">
    <property type="term" value="P:protein polyubiquitination"/>
    <property type="evidence" value="ECO:0007669"/>
    <property type="project" value="InterPro"/>
</dbReference>
<dbReference type="GO" id="GO:0008592">
    <property type="term" value="P:regulation of Toll signaling pathway"/>
    <property type="evidence" value="ECO:0007669"/>
    <property type="project" value="InterPro"/>
</dbReference>
<dbReference type="Pfam" id="PF04710">
    <property type="entry name" value="Pellino_FHA"/>
    <property type="match status" value="1"/>
</dbReference>
<dbReference type="EMBL" id="CAJVCH010526330">
    <property type="protein sequence ID" value="CAG7822435.1"/>
    <property type="molecule type" value="Genomic_DNA"/>
</dbReference>
<feature type="domain" description="Pellino FHA" evidence="3">
    <location>
        <begin position="20"/>
        <end position="271"/>
    </location>
</feature>
<dbReference type="InterPro" id="IPR048335">
    <property type="entry name" value="Pellino_RING"/>
</dbReference>
<dbReference type="InterPro" id="IPR006800">
    <property type="entry name" value="Pellino_fam"/>
</dbReference>